<name>A0A8S0PWW8_OLEEU</name>
<comment type="caution">
    <text evidence="2">The sequence shown here is derived from an EMBL/GenBank/DDBJ whole genome shotgun (WGS) entry which is preliminary data.</text>
</comment>
<evidence type="ECO:0000313" key="2">
    <source>
        <dbReference type="EMBL" id="CAA2957075.1"/>
    </source>
</evidence>
<dbReference type="Gramene" id="OE9A099818T1">
    <property type="protein sequence ID" value="OE9A099818C1"/>
    <property type="gene ID" value="OE9A099818"/>
</dbReference>
<dbReference type="PANTHER" id="PTHR31170:SF17">
    <property type="match status" value="1"/>
</dbReference>
<dbReference type="AlphaFoldDB" id="A0A8S0PWW8"/>
<dbReference type="Pfam" id="PF03140">
    <property type="entry name" value="DUF247"/>
    <property type="match status" value="3"/>
</dbReference>
<protein>
    <submittedName>
        <fullName evidence="2">Uncharacterized protein</fullName>
    </submittedName>
</protein>
<proteinExistence type="predicted"/>
<dbReference type="InterPro" id="IPR004158">
    <property type="entry name" value="DUF247_pln"/>
</dbReference>
<dbReference type="EMBL" id="CACTIH010000208">
    <property type="protein sequence ID" value="CAA2957075.1"/>
    <property type="molecule type" value="Genomic_DNA"/>
</dbReference>
<gene>
    <name evidence="2" type="ORF">OLEA9_A099818</name>
</gene>
<sequence length="328" mass="37830">MLDSLSSTSSKPSIFRVGDSLRRIKPKAYDPEIITIGPFHREKPHLQNMEQHKLRFQQEPADRDDPIFQNGHMRSQLFHDLMLFENQIPFFIIDLLFNMNKTDDEDIESLIIRPLLENSIFPGLVEDPPEVPRIAHHLLGIVHHNLCSSFANVASGDGDQHNIAKINPAVGLEKAGISFQRSKYQTLFRKLMAYEHYLTGSPQKYVTDYAFFMHCLVKSTEDANVLQCSHIITNFSGSDEMVCRLIYELGKDIIISERFPYSNIFSTVDRHCARIRNTWMATLKREYFNTSWTAISVFAAFTLLGLTLTQTIFAILSYRKLLLEYCIF</sequence>
<keyword evidence="1" id="KW-0472">Membrane</keyword>
<evidence type="ECO:0000256" key="1">
    <source>
        <dbReference type="SAM" id="Phobius"/>
    </source>
</evidence>
<keyword evidence="1" id="KW-1133">Transmembrane helix</keyword>
<keyword evidence="1" id="KW-0812">Transmembrane</keyword>
<reference evidence="2 3" key="1">
    <citation type="submission" date="2019-12" db="EMBL/GenBank/DDBJ databases">
        <authorList>
            <person name="Alioto T."/>
            <person name="Alioto T."/>
            <person name="Gomez Garrido J."/>
        </authorList>
    </citation>
    <scope>NUCLEOTIDE SEQUENCE [LARGE SCALE GENOMIC DNA]</scope>
</reference>
<dbReference type="OrthoDB" id="672127at2759"/>
<evidence type="ECO:0000313" key="3">
    <source>
        <dbReference type="Proteomes" id="UP000594638"/>
    </source>
</evidence>
<keyword evidence="3" id="KW-1185">Reference proteome</keyword>
<feature type="transmembrane region" description="Helical" evidence="1">
    <location>
        <begin position="292"/>
        <end position="316"/>
    </location>
</feature>
<dbReference type="Proteomes" id="UP000594638">
    <property type="component" value="Unassembled WGS sequence"/>
</dbReference>
<dbReference type="PANTHER" id="PTHR31170">
    <property type="entry name" value="BNAC04G53230D PROTEIN"/>
    <property type="match status" value="1"/>
</dbReference>
<accession>A0A8S0PWW8</accession>
<organism evidence="2 3">
    <name type="scientific">Olea europaea subsp. europaea</name>
    <dbReference type="NCBI Taxonomy" id="158383"/>
    <lineage>
        <taxon>Eukaryota</taxon>
        <taxon>Viridiplantae</taxon>
        <taxon>Streptophyta</taxon>
        <taxon>Embryophyta</taxon>
        <taxon>Tracheophyta</taxon>
        <taxon>Spermatophyta</taxon>
        <taxon>Magnoliopsida</taxon>
        <taxon>eudicotyledons</taxon>
        <taxon>Gunneridae</taxon>
        <taxon>Pentapetalae</taxon>
        <taxon>asterids</taxon>
        <taxon>lamiids</taxon>
        <taxon>Lamiales</taxon>
        <taxon>Oleaceae</taxon>
        <taxon>Oleeae</taxon>
        <taxon>Olea</taxon>
    </lineage>
</organism>